<dbReference type="GO" id="GO:0016491">
    <property type="term" value="F:oxidoreductase activity"/>
    <property type="evidence" value="ECO:0007669"/>
    <property type="project" value="InterPro"/>
</dbReference>
<comment type="similarity">
    <text evidence="1">Belongs to the multicopper oxidase family.</text>
</comment>
<evidence type="ECO:0000256" key="4">
    <source>
        <dbReference type="SAM" id="SignalP"/>
    </source>
</evidence>
<sequence>MASSCLPLLLLLLLASSSMASAAIVEHSFTVQDMTVRRLCRDQEITAVNGEYPGVWLMHCHLDVHVPWGLAMGFEVENGPTPSTWLPPPPHDLPKC</sequence>
<evidence type="ECO:0000256" key="3">
    <source>
        <dbReference type="ARBA" id="ARBA00023008"/>
    </source>
</evidence>
<evidence type="ECO:0000256" key="1">
    <source>
        <dbReference type="ARBA" id="ARBA00010609"/>
    </source>
</evidence>
<keyword evidence="7" id="KW-1185">Reference proteome</keyword>
<comment type="caution">
    <text evidence="6">The sequence shown here is derived from an EMBL/GenBank/DDBJ whole genome shotgun (WGS) entry which is preliminary data.</text>
</comment>
<keyword evidence="3" id="KW-0186">Copper</keyword>
<organism evidence="6 7">
    <name type="scientific">Cucurbita argyrosperma subsp. sororia</name>
    <dbReference type="NCBI Taxonomy" id="37648"/>
    <lineage>
        <taxon>Eukaryota</taxon>
        <taxon>Viridiplantae</taxon>
        <taxon>Streptophyta</taxon>
        <taxon>Embryophyta</taxon>
        <taxon>Tracheophyta</taxon>
        <taxon>Spermatophyta</taxon>
        <taxon>Magnoliopsida</taxon>
        <taxon>eudicotyledons</taxon>
        <taxon>Gunneridae</taxon>
        <taxon>Pentapetalae</taxon>
        <taxon>rosids</taxon>
        <taxon>fabids</taxon>
        <taxon>Cucurbitales</taxon>
        <taxon>Cucurbitaceae</taxon>
        <taxon>Cucurbiteae</taxon>
        <taxon>Cucurbita</taxon>
    </lineage>
</organism>
<dbReference type="AlphaFoldDB" id="A0AAV6NYA2"/>
<dbReference type="Proteomes" id="UP000685013">
    <property type="component" value="Chromosome 3"/>
</dbReference>
<dbReference type="EMBL" id="JAGKQH010000003">
    <property type="protein sequence ID" value="KAG6603610.1"/>
    <property type="molecule type" value="Genomic_DNA"/>
</dbReference>
<dbReference type="GO" id="GO:0005507">
    <property type="term" value="F:copper ion binding"/>
    <property type="evidence" value="ECO:0007669"/>
    <property type="project" value="InterPro"/>
</dbReference>
<gene>
    <name evidence="6" type="primary">LAC1</name>
    <name evidence="6" type="ORF">SDJN03_04219</name>
</gene>
<keyword evidence="4" id="KW-0732">Signal</keyword>
<feature type="chain" id="PRO_5043809349" evidence="4">
    <location>
        <begin position="23"/>
        <end position="96"/>
    </location>
</feature>
<dbReference type="InterPro" id="IPR011706">
    <property type="entry name" value="Cu-oxidase_C"/>
</dbReference>
<keyword evidence="2" id="KW-0479">Metal-binding</keyword>
<feature type="domain" description="Plastocyanin-like" evidence="5">
    <location>
        <begin position="48"/>
        <end position="79"/>
    </location>
</feature>
<evidence type="ECO:0000313" key="7">
    <source>
        <dbReference type="Proteomes" id="UP000685013"/>
    </source>
</evidence>
<dbReference type="PROSITE" id="PS00080">
    <property type="entry name" value="MULTICOPPER_OXIDASE2"/>
    <property type="match status" value="1"/>
</dbReference>
<protein>
    <submittedName>
        <fullName evidence="6">Laccase-1</fullName>
    </submittedName>
</protein>
<name>A0AAV6NYA2_9ROSI</name>
<evidence type="ECO:0000259" key="5">
    <source>
        <dbReference type="Pfam" id="PF07731"/>
    </source>
</evidence>
<dbReference type="Pfam" id="PF07731">
    <property type="entry name" value="Cu-oxidase_2"/>
    <property type="match status" value="1"/>
</dbReference>
<dbReference type="InterPro" id="IPR033138">
    <property type="entry name" value="Cu_oxidase_CS"/>
</dbReference>
<evidence type="ECO:0000256" key="2">
    <source>
        <dbReference type="ARBA" id="ARBA00022723"/>
    </source>
</evidence>
<feature type="non-terminal residue" evidence="6">
    <location>
        <position position="1"/>
    </location>
</feature>
<dbReference type="PROSITE" id="PS00079">
    <property type="entry name" value="MULTICOPPER_OXIDASE1"/>
    <property type="match status" value="1"/>
</dbReference>
<reference evidence="6 7" key="1">
    <citation type="journal article" date="2021" name="Hortic Res">
        <title>The domestication of Cucurbita argyrosperma as revealed by the genome of its wild relative.</title>
        <authorList>
            <person name="Barrera-Redondo J."/>
            <person name="Sanchez-de la Vega G."/>
            <person name="Aguirre-Liguori J.A."/>
            <person name="Castellanos-Morales G."/>
            <person name="Gutierrez-Guerrero Y.T."/>
            <person name="Aguirre-Dugua X."/>
            <person name="Aguirre-Planter E."/>
            <person name="Tenaillon M.I."/>
            <person name="Lira-Saade R."/>
            <person name="Eguiarte L.E."/>
        </authorList>
    </citation>
    <scope>NUCLEOTIDE SEQUENCE [LARGE SCALE GENOMIC DNA]</scope>
    <source>
        <strain evidence="6">JBR-2021</strain>
    </source>
</reference>
<feature type="signal peptide" evidence="4">
    <location>
        <begin position="1"/>
        <end position="22"/>
    </location>
</feature>
<dbReference type="InterPro" id="IPR002355">
    <property type="entry name" value="Cu_oxidase_Cu_BS"/>
</dbReference>
<proteinExistence type="inferred from homology"/>
<accession>A0AAV6NYA2</accession>
<evidence type="ECO:0000313" key="6">
    <source>
        <dbReference type="EMBL" id="KAG6603610.1"/>
    </source>
</evidence>